<evidence type="ECO:0000256" key="4">
    <source>
        <dbReference type="ARBA" id="ARBA00022692"/>
    </source>
</evidence>
<evidence type="ECO:0000313" key="9">
    <source>
        <dbReference type="EMBL" id="EST51870.1"/>
    </source>
</evidence>
<feature type="transmembrane region" description="Helical" evidence="7">
    <location>
        <begin position="111"/>
        <end position="143"/>
    </location>
</feature>
<dbReference type="AlphaFoldDB" id="V6M1S3"/>
<feature type="transmembrane region" description="Helical" evidence="7">
    <location>
        <begin position="52"/>
        <end position="70"/>
    </location>
</feature>
<comment type="similarity">
    <text evidence="2">Belongs to the MgtC/SapB family.</text>
</comment>
<dbReference type="GO" id="GO:0005886">
    <property type="term" value="C:plasma membrane"/>
    <property type="evidence" value="ECO:0007669"/>
    <property type="project" value="UniProtKB-SubCell"/>
</dbReference>
<dbReference type="RefSeq" id="WP_023559035.1">
    <property type="nucleotide sequence ID" value="NZ_KI629786.1"/>
</dbReference>
<name>V6M1S3_9BACL</name>
<evidence type="ECO:0000259" key="8">
    <source>
        <dbReference type="Pfam" id="PF02308"/>
    </source>
</evidence>
<feature type="transmembrane region" description="Helical" evidence="7">
    <location>
        <begin position="82"/>
        <end position="99"/>
    </location>
</feature>
<dbReference type="Pfam" id="PF02308">
    <property type="entry name" value="MgtC"/>
    <property type="match status" value="1"/>
</dbReference>
<evidence type="ECO:0000256" key="7">
    <source>
        <dbReference type="SAM" id="Phobius"/>
    </source>
</evidence>
<dbReference type="OrthoDB" id="9811198at2"/>
<accession>V6M1S3</accession>
<sequence length="172" mass="18761">MLAMITDFFPAELPEILLRLVLAFLAGAVMGWERERFIKDVNRQRGAGFRTYSLVCFGSCLFGLASIYGFSSSGVNHDPGRVAAQVVTGMGFLGAGAILKSNGSVKGLTTAAGMWVASAIGLMFSAGMYISAIIASLFAYLILDLHKLFPHLFRSSKHVQEDEHRYEEDDDK</sequence>
<dbReference type="eggNOG" id="COG1285">
    <property type="taxonomic scope" value="Bacteria"/>
</dbReference>
<feature type="domain" description="MgtC/SapB/SrpB/YhiD N-terminal" evidence="8">
    <location>
        <begin position="20"/>
        <end position="147"/>
    </location>
</feature>
<dbReference type="InterPro" id="IPR049177">
    <property type="entry name" value="MgtC_SapB_SrpB_YhiD_N"/>
</dbReference>
<evidence type="ECO:0000256" key="1">
    <source>
        <dbReference type="ARBA" id="ARBA00004651"/>
    </source>
</evidence>
<reference evidence="9 10" key="1">
    <citation type="journal article" date="2014" name="Genome Announc.">
        <title>Draft Genome Sequence of Brevibacillus panacihumi Strain W25, a Halotolerant Hydrocarbon-Degrading Bacterium.</title>
        <authorList>
            <person name="Wang X."/>
            <person name="Jin D."/>
            <person name="Zhou L."/>
            <person name="Wu L."/>
            <person name="An W."/>
            <person name="Chen Y."/>
            <person name="Zhao L."/>
        </authorList>
    </citation>
    <scope>NUCLEOTIDE SEQUENCE [LARGE SCALE GENOMIC DNA]</scope>
    <source>
        <strain evidence="9 10">W25</strain>
    </source>
</reference>
<dbReference type="PATRIC" id="fig|1408254.3.peg.5134"/>
<dbReference type="EMBL" id="AYJU01000018">
    <property type="protein sequence ID" value="EST51870.1"/>
    <property type="molecule type" value="Genomic_DNA"/>
</dbReference>
<evidence type="ECO:0000256" key="3">
    <source>
        <dbReference type="ARBA" id="ARBA00022475"/>
    </source>
</evidence>
<comment type="subcellular location">
    <subcellularLocation>
        <location evidence="1">Cell membrane</location>
        <topology evidence="1">Multi-pass membrane protein</topology>
    </subcellularLocation>
</comment>
<dbReference type="PANTHER" id="PTHR33778">
    <property type="entry name" value="PROTEIN MGTC"/>
    <property type="match status" value="1"/>
</dbReference>
<dbReference type="Proteomes" id="UP000017973">
    <property type="component" value="Unassembled WGS sequence"/>
</dbReference>
<keyword evidence="4 7" id="KW-0812">Transmembrane</keyword>
<protein>
    <submittedName>
        <fullName evidence="9">Membrane protein</fullName>
    </submittedName>
</protein>
<gene>
    <name evidence="9" type="ORF">T458_26465</name>
</gene>
<feature type="transmembrane region" description="Helical" evidence="7">
    <location>
        <begin position="16"/>
        <end position="32"/>
    </location>
</feature>
<keyword evidence="10" id="KW-1185">Reference proteome</keyword>
<evidence type="ECO:0000256" key="2">
    <source>
        <dbReference type="ARBA" id="ARBA00009298"/>
    </source>
</evidence>
<evidence type="ECO:0000313" key="10">
    <source>
        <dbReference type="Proteomes" id="UP000017973"/>
    </source>
</evidence>
<dbReference type="STRING" id="1408254.T458_26465"/>
<dbReference type="HOGENOM" id="CLU_079292_1_1_9"/>
<keyword evidence="3" id="KW-1003">Cell membrane</keyword>
<proteinExistence type="inferred from homology"/>
<keyword evidence="5 7" id="KW-1133">Transmembrane helix</keyword>
<dbReference type="InterPro" id="IPR003416">
    <property type="entry name" value="MgtC/SapB/SrpB/YhiD_fam"/>
</dbReference>
<evidence type="ECO:0000256" key="6">
    <source>
        <dbReference type="ARBA" id="ARBA00023136"/>
    </source>
</evidence>
<dbReference type="PRINTS" id="PR01837">
    <property type="entry name" value="MGTCSAPBPROT"/>
</dbReference>
<keyword evidence="6 7" id="KW-0472">Membrane</keyword>
<organism evidence="9 10">
    <name type="scientific">Brevibacillus panacihumi W25</name>
    <dbReference type="NCBI Taxonomy" id="1408254"/>
    <lineage>
        <taxon>Bacteria</taxon>
        <taxon>Bacillati</taxon>
        <taxon>Bacillota</taxon>
        <taxon>Bacilli</taxon>
        <taxon>Bacillales</taxon>
        <taxon>Paenibacillaceae</taxon>
        <taxon>Brevibacillus</taxon>
    </lineage>
</organism>
<dbReference type="PANTHER" id="PTHR33778:SF1">
    <property type="entry name" value="MAGNESIUM TRANSPORTER YHID-RELATED"/>
    <property type="match status" value="1"/>
</dbReference>
<evidence type="ECO:0000256" key="5">
    <source>
        <dbReference type="ARBA" id="ARBA00022989"/>
    </source>
</evidence>
<comment type="caution">
    <text evidence="9">The sequence shown here is derived from an EMBL/GenBank/DDBJ whole genome shotgun (WGS) entry which is preliminary data.</text>
</comment>